<feature type="signal peptide" evidence="1">
    <location>
        <begin position="1"/>
        <end position="23"/>
    </location>
</feature>
<feature type="chain" id="PRO_5038410633" evidence="1">
    <location>
        <begin position="24"/>
        <end position="147"/>
    </location>
</feature>
<evidence type="ECO:0000256" key="1">
    <source>
        <dbReference type="SAM" id="SignalP"/>
    </source>
</evidence>
<accession>A0A9D7S8H4</accession>
<reference evidence="2 3" key="1">
    <citation type="submission" date="2020-10" db="EMBL/GenBank/DDBJ databases">
        <title>Connecting structure to function with the recovery of over 1000 high-quality activated sludge metagenome-assembled genomes encoding full-length rRNA genes using long-read sequencing.</title>
        <authorList>
            <person name="Singleton C.M."/>
            <person name="Petriglieri F."/>
            <person name="Kristensen J.M."/>
            <person name="Kirkegaard R.H."/>
            <person name="Michaelsen T.Y."/>
            <person name="Andersen M.H."/>
            <person name="Karst S.M."/>
            <person name="Dueholm M.S."/>
            <person name="Nielsen P.H."/>
            <person name="Albertsen M."/>
        </authorList>
    </citation>
    <scope>NUCLEOTIDE SEQUENCE [LARGE SCALE GENOMIC DNA]</scope>
    <source>
        <strain evidence="2">Ribe_18-Q3-R11-54_BAT3C.373</strain>
    </source>
</reference>
<keyword evidence="1" id="KW-0732">Signal</keyword>
<dbReference type="EMBL" id="JADKFW010000004">
    <property type="protein sequence ID" value="MBK9716719.1"/>
    <property type="molecule type" value="Genomic_DNA"/>
</dbReference>
<dbReference type="Proteomes" id="UP000808349">
    <property type="component" value="Unassembled WGS sequence"/>
</dbReference>
<sequence>MNRINLKMLTLIVLCLSVEMIHAQKITEWIGGASGREQDWFCNKNWSTQTVPNEFSTVIIKNRFTNKTFYPKIKCGIAKVWNLEMEPSTELFIEKYAELWVMNSIQIKNNKYIHSKGKLLFLNSTSFARNNTQNVVKDVCSQLESTN</sequence>
<evidence type="ECO:0000313" key="3">
    <source>
        <dbReference type="Proteomes" id="UP000808349"/>
    </source>
</evidence>
<comment type="caution">
    <text evidence="2">The sequence shown here is derived from an EMBL/GenBank/DDBJ whole genome shotgun (WGS) entry which is preliminary data.</text>
</comment>
<organism evidence="2 3">
    <name type="scientific">Candidatus Defluviibacterium haderslevense</name>
    <dbReference type="NCBI Taxonomy" id="2981993"/>
    <lineage>
        <taxon>Bacteria</taxon>
        <taxon>Pseudomonadati</taxon>
        <taxon>Bacteroidota</taxon>
        <taxon>Saprospiria</taxon>
        <taxon>Saprospirales</taxon>
        <taxon>Saprospiraceae</taxon>
        <taxon>Candidatus Defluviibacterium</taxon>
    </lineage>
</organism>
<evidence type="ECO:0000313" key="2">
    <source>
        <dbReference type="EMBL" id="MBK9716719.1"/>
    </source>
</evidence>
<protein>
    <submittedName>
        <fullName evidence="2">Uncharacterized protein</fullName>
    </submittedName>
</protein>
<name>A0A9D7S8H4_9BACT</name>
<proteinExistence type="predicted"/>
<gene>
    <name evidence="2" type="ORF">IPO85_04240</name>
</gene>
<dbReference type="AlphaFoldDB" id="A0A9D7S8H4"/>